<name>A0A183TQW0_SCHSO</name>
<evidence type="ECO:0000313" key="2">
    <source>
        <dbReference type="EMBL" id="VDM05244.1"/>
    </source>
</evidence>
<gene>
    <name evidence="2" type="ORF">SSLN_LOCUS18858</name>
</gene>
<sequence length="179" mass="19202">MAPHLQGKRPGDNLSAYALHPAAAAVGLGSSPLAAADLSAAYRKVTASLERQDQLSTMEAVGGGDRREDAAQPRQQQRPSVDAAFRLVVSARRLRYRRHLPIHLGSPFGRLCTEMPFSLSTCRCRRVLCMCMSVSADTQAADSGSDQLGRENAAHAALPRLPGAVTIPTSRRARMGARK</sequence>
<accession>A0A183TQW0</accession>
<dbReference type="EMBL" id="UYSU01045531">
    <property type="protein sequence ID" value="VDM05244.1"/>
    <property type="molecule type" value="Genomic_DNA"/>
</dbReference>
<keyword evidence="3" id="KW-1185">Reference proteome</keyword>
<dbReference type="WBParaSite" id="SSLN_0001957501-mRNA-1">
    <property type="protein sequence ID" value="SSLN_0001957501-mRNA-1"/>
    <property type="gene ID" value="SSLN_0001957501"/>
</dbReference>
<evidence type="ECO:0000313" key="4">
    <source>
        <dbReference type="WBParaSite" id="SSLN_0001957501-mRNA-1"/>
    </source>
</evidence>
<proteinExistence type="predicted"/>
<organism evidence="4">
    <name type="scientific">Schistocephalus solidus</name>
    <name type="common">Tapeworm</name>
    <dbReference type="NCBI Taxonomy" id="70667"/>
    <lineage>
        <taxon>Eukaryota</taxon>
        <taxon>Metazoa</taxon>
        <taxon>Spiralia</taxon>
        <taxon>Lophotrochozoa</taxon>
        <taxon>Platyhelminthes</taxon>
        <taxon>Cestoda</taxon>
        <taxon>Eucestoda</taxon>
        <taxon>Diphyllobothriidea</taxon>
        <taxon>Diphyllobothriidae</taxon>
        <taxon>Schistocephalus</taxon>
    </lineage>
</organism>
<reference evidence="2 3" key="2">
    <citation type="submission" date="2018-11" db="EMBL/GenBank/DDBJ databases">
        <authorList>
            <consortium name="Pathogen Informatics"/>
        </authorList>
    </citation>
    <scope>NUCLEOTIDE SEQUENCE [LARGE SCALE GENOMIC DNA]</scope>
    <source>
        <strain evidence="2 3">NST_G2</strain>
    </source>
</reference>
<reference evidence="4" key="1">
    <citation type="submission" date="2016-06" db="UniProtKB">
        <authorList>
            <consortium name="WormBaseParasite"/>
        </authorList>
    </citation>
    <scope>IDENTIFICATION</scope>
</reference>
<evidence type="ECO:0000313" key="3">
    <source>
        <dbReference type="Proteomes" id="UP000275846"/>
    </source>
</evidence>
<evidence type="ECO:0000256" key="1">
    <source>
        <dbReference type="SAM" id="MobiDB-lite"/>
    </source>
</evidence>
<dbReference type="AlphaFoldDB" id="A0A183TQW0"/>
<dbReference type="Proteomes" id="UP000275846">
    <property type="component" value="Unassembled WGS sequence"/>
</dbReference>
<feature type="region of interest" description="Disordered" evidence="1">
    <location>
        <begin position="53"/>
        <end position="79"/>
    </location>
</feature>
<protein>
    <submittedName>
        <fullName evidence="2 4">Uncharacterized protein</fullName>
    </submittedName>
</protein>